<dbReference type="PRINTS" id="PR00038">
    <property type="entry name" value="HTHLUXR"/>
</dbReference>
<dbReference type="Pfam" id="PF00196">
    <property type="entry name" value="GerE"/>
    <property type="match status" value="1"/>
</dbReference>
<protein>
    <submittedName>
        <fullName evidence="5">LuxR family maltose regulon positive regulatory protein</fullName>
    </submittedName>
</protein>
<accession>A0A4R7ZMM9</accession>
<dbReference type="Gene3D" id="1.10.10.10">
    <property type="entry name" value="Winged helix-like DNA-binding domain superfamily/Winged helix DNA-binding domain"/>
    <property type="match status" value="1"/>
</dbReference>
<dbReference type="SUPFAM" id="SSF52540">
    <property type="entry name" value="P-loop containing nucleoside triphosphate hydrolases"/>
    <property type="match status" value="1"/>
</dbReference>
<dbReference type="Pfam" id="PF25873">
    <property type="entry name" value="WHD_MalT"/>
    <property type="match status" value="1"/>
</dbReference>
<organism evidence="5 6">
    <name type="scientific">Breznakia blatticola</name>
    <dbReference type="NCBI Taxonomy" id="1754012"/>
    <lineage>
        <taxon>Bacteria</taxon>
        <taxon>Bacillati</taxon>
        <taxon>Bacillota</taxon>
        <taxon>Erysipelotrichia</taxon>
        <taxon>Erysipelotrichales</taxon>
        <taxon>Erysipelotrichaceae</taxon>
        <taxon>Breznakia</taxon>
    </lineage>
</organism>
<dbReference type="SUPFAM" id="SSF48452">
    <property type="entry name" value="TPR-like"/>
    <property type="match status" value="1"/>
</dbReference>
<keyword evidence="3" id="KW-0804">Transcription</keyword>
<dbReference type="CDD" id="cd06170">
    <property type="entry name" value="LuxR_C_like"/>
    <property type="match status" value="1"/>
</dbReference>
<evidence type="ECO:0000259" key="4">
    <source>
        <dbReference type="PROSITE" id="PS50043"/>
    </source>
</evidence>
<dbReference type="InterPro" id="IPR036388">
    <property type="entry name" value="WH-like_DNA-bd_sf"/>
</dbReference>
<dbReference type="SUPFAM" id="SSF46894">
    <property type="entry name" value="C-terminal effector domain of the bipartite response regulators"/>
    <property type="match status" value="1"/>
</dbReference>
<reference evidence="5 6" key="1">
    <citation type="submission" date="2019-03" db="EMBL/GenBank/DDBJ databases">
        <title>Genomic Encyclopedia of Type Strains, Phase IV (KMG-IV): sequencing the most valuable type-strain genomes for metagenomic binning, comparative biology and taxonomic classification.</title>
        <authorList>
            <person name="Goeker M."/>
        </authorList>
    </citation>
    <scope>NUCLEOTIDE SEQUENCE [LARGE SCALE GENOMIC DNA]</scope>
    <source>
        <strain evidence="5 6">DSM 28867</strain>
    </source>
</reference>
<evidence type="ECO:0000256" key="2">
    <source>
        <dbReference type="ARBA" id="ARBA00023125"/>
    </source>
</evidence>
<dbReference type="Pfam" id="PF17874">
    <property type="entry name" value="TPR_MalT"/>
    <property type="match status" value="1"/>
</dbReference>
<dbReference type="Gene3D" id="1.25.40.10">
    <property type="entry name" value="Tetratricopeptide repeat domain"/>
    <property type="match status" value="1"/>
</dbReference>
<evidence type="ECO:0000313" key="5">
    <source>
        <dbReference type="EMBL" id="TDW16470.1"/>
    </source>
</evidence>
<keyword evidence="6" id="KW-1185">Reference proteome</keyword>
<dbReference type="AlphaFoldDB" id="A0A4R7ZMM9"/>
<dbReference type="PANTHER" id="PTHR44688">
    <property type="entry name" value="DNA-BINDING TRANSCRIPTIONAL ACTIVATOR DEVR_DOSR"/>
    <property type="match status" value="1"/>
</dbReference>
<dbReference type="PANTHER" id="PTHR44688:SF25">
    <property type="entry name" value="HTH LUXR-TYPE DOMAIN-CONTAINING PROTEIN"/>
    <property type="match status" value="1"/>
</dbReference>
<evidence type="ECO:0000256" key="3">
    <source>
        <dbReference type="ARBA" id="ARBA00023163"/>
    </source>
</evidence>
<dbReference type="RefSeq" id="WP_166667576.1">
    <property type="nucleotide sequence ID" value="NZ_SODD01000023.1"/>
</dbReference>
<feature type="domain" description="HTH luxR-type" evidence="4">
    <location>
        <begin position="781"/>
        <end position="846"/>
    </location>
</feature>
<proteinExistence type="predicted"/>
<keyword evidence="1" id="KW-0805">Transcription regulation</keyword>
<dbReference type="InterPro" id="IPR000792">
    <property type="entry name" value="Tscrpt_reg_LuxR_C"/>
</dbReference>
<keyword evidence="2" id="KW-0238">DNA-binding</keyword>
<name>A0A4R7ZMM9_9FIRM</name>
<dbReference type="EMBL" id="SODD01000023">
    <property type="protein sequence ID" value="TDW16470.1"/>
    <property type="molecule type" value="Genomic_DNA"/>
</dbReference>
<dbReference type="SMART" id="SM00421">
    <property type="entry name" value="HTH_LUXR"/>
    <property type="match status" value="1"/>
</dbReference>
<dbReference type="Gene3D" id="3.40.50.300">
    <property type="entry name" value="P-loop containing nucleotide triphosphate hydrolases"/>
    <property type="match status" value="1"/>
</dbReference>
<dbReference type="Proteomes" id="UP000294743">
    <property type="component" value="Unassembled WGS sequence"/>
</dbReference>
<dbReference type="InterPro" id="IPR016032">
    <property type="entry name" value="Sig_transdc_resp-reg_C-effctor"/>
</dbReference>
<dbReference type="InterPro" id="IPR027417">
    <property type="entry name" value="P-loop_NTPase"/>
</dbReference>
<gene>
    <name evidence="5" type="ORF">EDD63_12327</name>
</gene>
<dbReference type="GO" id="GO:0003677">
    <property type="term" value="F:DNA binding"/>
    <property type="evidence" value="ECO:0007669"/>
    <property type="project" value="UniProtKB-KW"/>
</dbReference>
<dbReference type="InterPro" id="IPR011990">
    <property type="entry name" value="TPR-like_helical_dom_sf"/>
</dbReference>
<dbReference type="InterPro" id="IPR059106">
    <property type="entry name" value="WHD_MalT"/>
</dbReference>
<sequence length="850" mass="97837">MNYSQALSDKFIAPKLHENYTYRYALLNTLTIGTNKDIIYICAPSGFGKTTAVIQWLEYSKFPYVWIDLDEYDNTLTAFYRLLCMGIYSFQSDNEAMAKILASPTFNTLPVEHSIELITSFIPNGTSYVIVLDRAQLVTNKEILKAFLMVKRRLPKCFTIVVITSNEPNHEYLDQIGKDNVNLLTKKDFAFSEVEIHQQFLTYGNKITLEDAKEILQITEGWAIGINALAMSGLTKPTTTDGGMVFSNYIETQLWDNFDTEIQEFLLRTSIVEDISVEMANLLSNRKDSQEILDALCTGNFFVNKTGKDTYSYHSLLLLFLADVRRKHEHIKSEDLYKVVSLHYLKENRIFLARKYAIKSRDKETIDITNYAIDEDDSVDSNILSVENFISVYSSLLEEQSLRVVLDEHPYLYSQYAGYSLIVGDATTCEWCLDMIEKNLPIISKEHAQFESDVILMTLIDYRKSVGSILKKLVKHLAKINFKKNLQWNTVTMQLPHFYRSARDYSELAKGKSLQRIFTFITPLFGSFVRNILYALQADFLYEKNKLNESLALIDKTLSSKKGEQSGEQGFCLLMTKATTYATLDDQKNLNQTIEEIQTFIIQDNNPQFYLNFEAFKARVQLQDANQEVAKSWLDNYYIIDDDFYLYKIYQYFTTARAYIVLGQSEQALQFIDRLELLATQFHRPLDIAEAKVLRASIEWALRQRKKALETIEDVLLILQPYEFIRIIANEGGAILPVLKRLATVVDSGTHHQEIDANFLHKVILATHEKASKHKGITQYIRPPKLKLSKQQKHMVQLLSEGYKNAEIAQMTGLTIHTVKYHLSEAYKKLCVDNAMDAVLKAKEEHLLDS</sequence>
<dbReference type="PROSITE" id="PS50043">
    <property type="entry name" value="HTH_LUXR_2"/>
    <property type="match status" value="1"/>
</dbReference>
<dbReference type="InterPro" id="IPR041617">
    <property type="entry name" value="TPR_MalT"/>
</dbReference>
<evidence type="ECO:0000313" key="6">
    <source>
        <dbReference type="Proteomes" id="UP000294743"/>
    </source>
</evidence>
<comment type="caution">
    <text evidence="5">The sequence shown here is derived from an EMBL/GenBank/DDBJ whole genome shotgun (WGS) entry which is preliminary data.</text>
</comment>
<dbReference type="GO" id="GO:0006355">
    <property type="term" value="P:regulation of DNA-templated transcription"/>
    <property type="evidence" value="ECO:0007669"/>
    <property type="project" value="InterPro"/>
</dbReference>
<evidence type="ECO:0000256" key="1">
    <source>
        <dbReference type="ARBA" id="ARBA00023015"/>
    </source>
</evidence>